<sequence>MEKPIFEKECLLQKYPGKGGWTFAEIAGIQQNKNTPFGWVKVKGKIDAFEFSNFNLAPMRNGKLFMAVKAAIRKKIEKQAGDYVKIQLFADNSIFEIPEEIIDCLKYDQKAYEKFITLKERHQKEFIKWIYAAKKEETKAIRINAMMDNILKDEFLYRKKEL</sequence>
<evidence type="ECO:0000313" key="2">
    <source>
        <dbReference type="Proteomes" id="UP000295479"/>
    </source>
</evidence>
<dbReference type="OrthoDB" id="8246703at2"/>
<name>A0A4R5CDV3_9FLAO</name>
<keyword evidence="2" id="KW-1185">Reference proteome</keyword>
<dbReference type="InterPro" id="IPR015018">
    <property type="entry name" value="DUF1905"/>
</dbReference>
<dbReference type="RefSeq" id="WP_132005334.1">
    <property type="nucleotide sequence ID" value="NZ_SMFK01000005.1"/>
</dbReference>
<comment type="caution">
    <text evidence="1">The sequence shown here is derived from an EMBL/GenBank/DDBJ whole genome shotgun (WGS) entry which is preliminary data.</text>
</comment>
<protein>
    <submittedName>
        <fullName evidence="1">DUF1905 domain-containing protein</fullName>
    </submittedName>
</protein>
<accession>A0A4R5CDV3</accession>
<dbReference type="Pfam" id="PF08922">
    <property type="entry name" value="DUF1905"/>
    <property type="match status" value="1"/>
</dbReference>
<dbReference type="Proteomes" id="UP000295479">
    <property type="component" value="Unassembled WGS sequence"/>
</dbReference>
<dbReference type="InterPro" id="IPR037079">
    <property type="entry name" value="AF2212/PG0164-like_sf"/>
</dbReference>
<gene>
    <name evidence="1" type="ORF">E0F76_10540</name>
</gene>
<reference evidence="1 2" key="1">
    <citation type="submission" date="2019-03" db="EMBL/GenBank/DDBJ databases">
        <title>Flavobacterium AR-3-4 sp. nov. isolated from arctic soil.</title>
        <authorList>
            <person name="Chaudhary D.K."/>
        </authorList>
    </citation>
    <scope>NUCLEOTIDE SEQUENCE [LARGE SCALE GENOMIC DNA]</scope>
    <source>
        <strain evidence="1 2">AR-3-4</strain>
    </source>
</reference>
<dbReference type="SUPFAM" id="SSF141694">
    <property type="entry name" value="AF2212/PG0164-like"/>
    <property type="match status" value="1"/>
</dbReference>
<dbReference type="EMBL" id="SMFK01000005">
    <property type="protein sequence ID" value="TDD97066.1"/>
    <property type="molecule type" value="Genomic_DNA"/>
</dbReference>
<evidence type="ECO:0000313" key="1">
    <source>
        <dbReference type="EMBL" id="TDD97066.1"/>
    </source>
</evidence>
<dbReference type="AlphaFoldDB" id="A0A4R5CDV3"/>
<dbReference type="Gene3D" id="2.40.30.100">
    <property type="entry name" value="AF2212/PG0164-like"/>
    <property type="match status" value="1"/>
</dbReference>
<dbReference type="Pfam" id="PF13376">
    <property type="entry name" value="OmdA"/>
    <property type="match status" value="1"/>
</dbReference>
<proteinExistence type="predicted"/>
<organism evidence="1 2">
    <name type="scientific">Flavobacterium cellulosilyticum</name>
    <dbReference type="NCBI Taxonomy" id="2541731"/>
    <lineage>
        <taxon>Bacteria</taxon>
        <taxon>Pseudomonadati</taxon>
        <taxon>Bacteroidota</taxon>
        <taxon>Flavobacteriia</taxon>
        <taxon>Flavobacteriales</taxon>
        <taxon>Flavobacteriaceae</taxon>
        <taxon>Flavobacterium</taxon>
    </lineage>
</organism>